<protein>
    <recommendedName>
        <fullName evidence="1">Type 4 fimbrial biogenesis protein PilX N-terminal domain-containing protein</fullName>
    </recommendedName>
</protein>
<dbReference type="RefSeq" id="WP_006682261.1">
    <property type="nucleotide sequence ID" value="NZ_CAFB01000037.1"/>
</dbReference>
<feature type="domain" description="Type 4 fimbrial biogenesis protein PilX N-terminal" evidence="1">
    <location>
        <begin position="9"/>
        <end position="57"/>
    </location>
</feature>
<accession>G2J8C1</accession>
<evidence type="ECO:0000259" key="1">
    <source>
        <dbReference type="Pfam" id="PF14341"/>
    </source>
</evidence>
<dbReference type="Pfam" id="PF14341">
    <property type="entry name" value="PilX_N"/>
    <property type="match status" value="1"/>
</dbReference>
<proteinExistence type="predicted"/>
<comment type="caution">
    <text evidence="2">The sequence shown here is derived from an EMBL/GenBank/DDBJ whole genome shotgun (WGS) entry which is preliminary data.</text>
</comment>
<organism evidence="2 3">
    <name type="scientific">Candidatus Glomeribacter gigasporarum BEG34</name>
    <dbReference type="NCBI Taxonomy" id="1070319"/>
    <lineage>
        <taxon>Bacteria</taxon>
        <taxon>Pseudomonadati</taxon>
        <taxon>Pseudomonadota</taxon>
        <taxon>Betaproteobacteria</taxon>
        <taxon>Burkholderiales</taxon>
        <taxon>Burkholderiaceae</taxon>
        <taxon>Candidatus Glomeribacter</taxon>
    </lineage>
</organism>
<evidence type="ECO:0000313" key="3">
    <source>
        <dbReference type="Proteomes" id="UP000054051"/>
    </source>
</evidence>
<dbReference type="STRING" id="1070319.CAGGBEG34_200016"/>
<gene>
    <name evidence="2" type="ORF">CAGGBEG34_200016</name>
</gene>
<dbReference type="eggNOG" id="ENOG50340UX">
    <property type="taxonomic scope" value="Bacteria"/>
</dbReference>
<dbReference type="EMBL" id="CAFB01000037">
    <property type="protein sequence ID" value="CCD29018.1"/>
    <property type="molecule type" value="Genomic_DNA"/>
</dbReference>
<name>G2J8C1_9BURK</name>
<dbReference type="Proteomes" id="UP000054051">
    <property type="component" value="Unassembled WGS sequence"/>
</dbReference>
<dbReference type="InterPro" id="IPR025746">
    <property type="entry name" value="PilX_N_dom"/>
</dbReference>
<keyword evidence="3" id="KW-1185">Reference proteome</keyword>
<dbReference type="AlphaFoldDB" id="G2J8C1"/>
<evidence type="ECO:0000313" key="2">
    <source>
        <dbReference type="EMBL" id="CCD29018.1"/>
    </source>
</evidence>
<reference evidence="2 3" key="1">
    <citation type="submission" date="2011-08" db="EMBL/GenBank/DDBJ databases">
        <title>The genome of the obligate endobacterium of an arbuscular mycorrhizal fungus reveals an interphylum network of nutritional interactions.</title>
        <authorList>
            <person name="Ghignone S."/>
            <person name="Salvioli A."/>
            <person name="Anca I."/>
            <person name="Lumini E."/>
            <person name="Ortu G."/>
            <person name="Petiti L."/>
            <person name="Cruveiller S."/>
            <person name="Bianciotto V."/>
            <person name="Piffanelli P."/>
            <person name="Lanfranco L."/>
            <person name="Bonfante P."/>
        </authorList>
    </citation>
    <scope>NUCLEOTIDE SEQUENCE [LARGE SCALE GENOMIC DNA]</scope>
    <source>
        <strain evidence="2 3">BEG34</strain>
    </source>
</reference>
<sequence>MQMRRHQTGATLLIVLFLIAILQLLAVATLNRITLQTRIAANTSDGIQAFHAADAGVLLCARRFEQEGNIPVHEWPGREEPTYWRTPVAFEGAAPAAFEIAASWPHSIKPPQCLVEVWSPVPSEEKMMALITTRGFGSTMNAQAWQQLIMERGHPKEGRNWRSVAARPY</sequence>